<keyword evidence="2" id="KW-1133">Transmembrane helix</keyword>
<proteinExistence type="predicted"/>
<dbReference type="AlphaFoldDB" id="A0A9W6F4U5"/>
<dbReference type="PANTHER" id="PTHR36343">
    <property type="entry name" value="EXPRESSED PROTEIN"/>
    <property type="match status" value="1"/>
</dbReference>
<keyword evidence="2" id="KW-0472">Membrane</keyword>
<dbReference type="PANTHER" id="PTHR36343:SF1">
    <property type="entry name" value="EXPRESSED PROTEIN"/>
    <property type="match status" value="1"/>
</dbReference>
<keyword evidence="2" id="KW-0812">Transmembrane</keyword>
<comment type="caution">
    <text evidence="3">The sequence shown here is derived from an EMBL/GenBank/DDBJ whole genome shotgun (WGS) entry which is preliminary data.</text>
</comment>
<feature type="region of interest" description="Disordered" evidence="1">
    <location>
        <begin position="35"/>
        <end position="76"/>
    </location>
</feature>
<dbReference type="EMBL" id="BRXU01000016">
    <property type="protein sequence ID" value="GLC56563.1"/>
    <property type="molecule type" value="Genomic_DNA"/>
</dbReference>
<organism evidence="3 4">
    <name type="scientific">Pleodorina starrii</name>
    <dbReference type="NCBI Taxonomy" id="330485"/>
    <lineage>
        <taxon>Eukaryota</taxon>
        <taxon>Viridiplantae</taxon>
        <taxon>Chlorophyta</taxon>
        <taxon>core chlorophytes</taxon>
        <taxon>Chlorophyceae</taxon>
        <taxon>CS clade</taxon>
        <taxon>Chlamydomonadales</taxon>
        <taxon>Volvocaceae</taxon>
        <taxon>Pleodorina</taxon>
    </lineage>
</organism>
<evidence type="ECO:0000313" key="3">
    <source>
        <dbReference type="EMBL" id="GLC56563.1"/>
    </source>
</evidence>
<protein>
    <submittedName>
        <fullName evidence="3">Uncharacterized protein</fullName>
    </submittedName>
</protein>
<evidence type="ECO:0000256" key="2">
    <source>
        <dbReference type="SAM" id="Phobius"/>
    </source>
</evidence>
<accession>A0A9W6F4U5</accession>
<keyword evidence="4" id="KW-1185">Reference proteome</keyword>
<dbReference type="GO" id="GO:0009507">
    <property type="term" value="C:chloroplast"/>
    <property type="evidence" value="ECO:0007669"/>
    <property type="project" value="TreeGrafter"/>
</dbReference>
<reference evidence="3 4" key="1">
    <citation type="journal article" date="2023" name="Commun. Biol.">
        <title>Reorganization of the ancestral sex-determining regions during the evolution of trioecy in Pleodorina starrii.</title>
        <authorList>
            <person name="Takahashi K."/>
            <person name="Suzuki S."/>
            <person name="Kawai-Toyooka H."/>
            <person name="Yamamoto K."/>
            <person name="Hamaji T."/>
            <person name="Ootsuki R."/>
            <person name="Yamaguchi H."/>
            <person name="Kawachi M."/>
            <person name="Higashiyama T."/>
            <person name="Nozaki H."/>
        </authorList>
    </citation>
    <scope>NUCLEOTIDE SEQUENCE [LARGE SCALE GENOMIC DNA]</scope>
    <source>
        <strain evidence="3 4">NIES-4479</strain>
    </source>
</reference>
<sequence>MTTLAVKPASTALARRSVRSQTVCQPSRSRCSLRTRALLGPDGKPGTQGGSKKKQFISREEEPEQYWSSKGEAEGANPMKDPLAIIGILAIFFPFIFLAVAIGAGYIDLSVYR</sequence>
<evidence type="ECO:0000256" key="1">
    <source>
        <dbReference type="SAM" id="MobiDB-lite"/>
    </source>
</evidence>
<dbReference type="OrthoDB" id="7333885at2759"/>
<name>A0A9W6F4U5_9CHLO</name>
<dbReference type="Proteomes" id="UP001165080">
    <property type="component" value="Unassembled WGS sequence"/>
</dbReference>
<evidence type="ECO:0000313" key="4">
    <source>
        <dbReference type="Proteomes" id="UP001165080"/>
    </source>
</evidence>
<feature type="transmembrane region" description="Helical" evidence="2">
    <location>
        <begin position="83"/>
        <end position="107"/>
    </location>
</feature>
<gene>
    <name evidence="3" type="primary">PLEST004103</name>
    <name evidence="3" type="ORF">PLESTB_001121300</name>
</gene>